<dbReference type="GO" id="GO:1990904">
    <property type="term" value="C:ribonucleoprotein complex"/>
    <property type="evidence" value="ECO:0007669"/>
    <property type="project" value="UniProtKB-KW"/>
</dbReference>
<protein>
    <recommendedName>
        <fullName evidence="6 7">Small ribosomal subunit protein bS6</fullName>
    </recommendedName>
</protein>
<evidence type="ECO:0000256" key="4">
    <source>
        <dbReference type="ARBA" id="ARBA00022980"/>
    </source>
</evidence>
<dbReference type="PROSITE" id="PS01048">
    <property type="entry name" value="RIBOSOMAL_S6"/>
    <property type="match status" value="1"/>
</dbReference>
<dbReference type="GO" id="GO:0003735">
    <property type="term" value="F:structural constituent of ribosome"/>
    <property type="evidence" value="ECO:0007669"/>
    <property type="project" value="InterPro"/>
</dbReference>
<keyword evidence="5 7" id="KW-0687">Ribonucleoprotein</keyword>
<dbReference type="NCBIfam" id="TIGR00166">
    <property type="entry name" value="S6"/>
    <property type="match status" value="1"/>
</dbReference>
<evidence type="ECO:0000313" key="8">
    <source>
        <dbReference type="EMBL" id="KKQ35088.1"/>
    </source>
</evidence>
<accession>A0A0G0GVR9</accession>
<evidence type="ECO:0000256" key="1">
    <source>
        <dbReference type="ARBA" id="ARBA00009512"/>
    </source>
</evidence>
<dbReference type="CDD" id="cd00473">
    <property type="entry name" value="bS6"/>
    <property type="match status" value="1"/>
</dbReference>
<comment type="function">
    <text evidence="7">Binds together with bS18 to 16S ribosomal RNA.</text>
</comment>
<dbReference type="Gene3D" id="3.30.70.60">
    <property type="match status" value="1"/>
</dbReference>
<dbReference type="PANTHER" id="PTHR21011:SF1">
    <property type="entry name" value="SMALL RIBOSOMAL SUBUNIT PROTEIN BS6M"/>
    <property type="match status" value="1"/>
</dbReference>
<dbReference type="SUPFAM" id="SSF54995">
    <property type="entry name" value="Ribosomal protein S6"/>
    <property type="match status" value="1"/>
</dbReference>
<evidence type="ECO:0000313" key="9">
    <source>
        <dbReference type="Proteomes" id="UP000034852"/>
    </source>
</evidence>
<keyword evidence="4 7" id="KW-0689">Ribosomal protein</keyword>
<organism evidence="8 9">
    <name type="scientific">candidate division WS6 bacterium GW2011_GWA2_37_6</name>
    <dbReference type="NCBI Taxonomy" id="1619087"/>
    <lineage>
        <taxon>Bacteria</taxon>
        <taxon>Candidatus Dojkabacteria</taxon>
    </lineage>
</organism>
<dbReference type="InterPro" id="IPR000529">
    <property type="entry name" value="Ribosomal_bS6"/>
</dbReference>
<reference evidence="8" key="1">
    <citation type="journal article" date="2015" name="Nature">
        <title>rRNA introns, odd ribosomes, and small enigmatic genomes across a large radiation of phyla.</title>
        <authorList>
            <person name="Brown C.T."/>
            <person name="Hug L.A."/>
            <person name="Thomas B.C."/>
            <person name="Sharon I."/>
            <person name="Castelle C.J."/>
            <person name="Singh A."/>
            <person name="Wilkins M.J."/>
            <person name="Williams K.H."/>
            <person name="Banfield J.F."/>
        </authorList>
    </citation>
    <scope>NUCLEOTIDE SEQUENCE [LARGE SCALE GENOMIC DNA]</scope>
</reference>
<dbReference type="InterPro" id="IPR020815">
    <property type="entry name" value="Ribosomal_bS6_CS"/>
</dbReference>
<comment type="similarity">
    <text evidence="1 7">Belongs to the bacterial ribosomal protein bS6 family.</text>
</comment>
<sequence length="90" mass="10593">MVIIKPLLPEDIKSKVLKRVEKLVKDASGSIVSMDAWGKRHLAYKIKSHEEGYYVVMQVKLPEKNVKEFERELKLQNDVLRFLLIRKDNK</sequence>
<dbReference type="InterPro" id="IPR020814">
    <property type="entry name" value="Ribosomal_S6_plastid/chlpt"/>
</dbReference>
<dbReference type="PANTHER" id="PTHR21011">
    <property type="entry name" value="MITOCHONDRIAL 28S RIBOSOMAL PROTEIN S6"/>
    <property type="match status" value="1"/>
</dbReference>
<dbReference type="GO" id="GO:0070181">
    <property type="term" value="F:small ribosomal subunit rRNA binding"/>
    <property type="evidence" value="ECO:0007669"/>
    <property type="project" value="TreeGrafter"/>
</dbReference>
<dbReference type="GO" id="GO:0005840">
    <property type="term" value="C:ribosome"/>
    <property type="evidence" value="ECO:0007669"/>
    <property type="project" value="UniProtKB-KW"/>
</dbReference>
<dbReference type="InterPro" id="IPR014717">
    <property type="entry name" value="Transl_elong_EF1B/ribsomal_bS6"/>
</dbReference>
<evidence type="ECO:0000256" key="6">
    <source>
        <dbReference type="ARBA" id="ARBA00035294"/>
    </source>
</evidence>
<evidence type="ECO:0000256" key="7">
    <source>
        <dbReference type="HAMAP-Rule" id="MF_00360"/>
    </source>
</evidence>
<evidence type="ECO:0000256" key="2">
    <source>
        <dbReference type="ARBA" id="ARBA00022730"/>
    </source>
</evidence>
<dbReference type="AlphaFoldDB" id="A0A0G0GVR9"/>
<dbReference type="Proteomes" id="UP000034852">
    <property type="component" value="Unassembled WGS sequence"/>
</dbReference>
<dbReference type="Pfam" id="PF01250">
    <property type="entry name" value="Ribosomal_S6"/>
    <property type="match status" value="1"/>
</dbReference>
<keyword evidence="3 7" id="KW-0694">RNA-binding</keyword>
<comment type="caution">
    <text evidence="8">The sequence shown here is derived from an EMBL/GenBank/DDBJ whole genome shotgun (WGS) entry which is preliminary data.</text>
</comment>
<gene>
    <name evidence="7" type="primary">rpsF</name>
    <name evidence="8" type="ORF">US52_C0036G0006</name>
</gene>
<dbReference type="InterPro" id="IPR035980">
    <property type="entry name" value="Ribosomal_bS6_sf"/>
</dbReference>
<keyword evidence="2 7" id="KW-0699">rRNA-binding</keyword>
<evidence type="ECO:0000256" key="5">
    <source>
        <dbReference type="ARBA" id="ARBA00023274"/>
    </source>
</evidence>
<dbReference type="HAMAP" id="MF_00360">
    <property type="entry name" value="Ribosomal_bS6"/>
    <property type="match status" value="1"/>
</dbReference>
<dbReference type="GO" id="GO:0005737">
    <property type="term" value="C:cytoplasm"/>
    <property type="evidence" value="ECO:0007669"/>
    <property type="project" value="UniProtKB-ARBA"/>
</dbReference>
<evidence type="ECO:0000256" key="3">
    <source>
        <dbReference type="ARBA" id="ARBA00022884"/>
    </source>
</evidence>
<dbReference type="GO" id="GO:0006412">
    <property type="term" value="P:translation"/>
    <property type="evidence" value="ECO:0007669"/>
    <property type="project" value="UniProtKB-UniRule"/>
</dbReference>
<name>A0A0G0GVR9_9BACT</name>
<proteinExistence type="inferred from homology"/>
<dbReference type="EMBL" id="LBTH01000036">
    <property type="protein sequence ID" value="KKQ35088.1"/>
    <property type="molecule type" value="Genomic_DNA"/>
</dbReference>